<name>A0A0X3P5W1_SCHSO</name>
<evidence type="ECO:0000313" key="1">
    <source>
        <dbReference type="EMBL" id="JAP43392.1"/>
    </source>
</evidence>
<accession>A0A0X3P5W1</accession>
<reference evidence="1" key="1">
    <citation type="submission" date="2016-01" db="EMBL/GenBank/DDBJ databases">
        <title>Reference transcriptome for the parasite Schistocephalus solidus: insights into the molecular evolution of parasitism.</title>
        <authorList>
            <person name="Hebert F.O."/>
            <person name="Grambauer S."/>
            <person name="Barber I."/>
            <person name="Landry C.R."/>
            <person name="Aubin-Horth N."/>
        </authorList>
    </citation>
    <scope>NUCLEOTIDE SEQUENCE</scope>
</reference>
<dbReference type="AlphaFoldDB" id="A0A0X3P5W1"/>
<gene>
    <name evidence="1" type="ORF">TR158731</name>
</gene>
<proteinExistence type="predicted"/>
<dbReference type="EMBL" id="GEEE01019833">
    <property type="protein sequence ID" value="JAP43392.1"/>
    <property type="molecule type" value="Transcribed_RNA"/>
</dbReference>
<protein>
    <submittedName>
        <fullName evidence="1">Uncharacterized protein</fullName>
    </submittedName>
</protein>
<sequence>MSNKRALLFIGERASGIQWPKVRRTLLDHSKYSLSVDIRPAPPRSHVDASPVCPSETRVLYWNASGGPDSLSQLLRHDDYATALTAWLPVNGRLAGRDR</sequence>
<organism evidence="1">
    <name type="scientific">Schistocephalus solidus</name>
    <name type="common">Tapeworm</name>
    <dbReference type="NCBI Taxonomy" id="70667"/>
    <lineage>
        <taxon>Eukaryota</taxon>
        <taxon>Metazoa</taxon>
        <taxon>Spiralia</taxon>
        <taxon>Lophotrochozoa</taxon>
        <taxon>Platyhelminthes</taxon>
        <taxon>Cestoda</taxon>
        <taxon>Eucestoda</taxon>
        <taxon>Diphyllobothriidea</taxon>
        <taxon>Diphyllobothriidae</taxon>
        <taxon>Schistocephalus</taxon>
    </lineage>
</organism>